<protein>
    <submittedName>
        <fullName evidence="4">Response regulator</fullName>
    </submittedName>
</protein>
<dbReference type="GO" id="GO:0000160">
    <property type="term" value="P:phosphorelay signal transduction system"/>
    <property type="evidence" value="ECO:0007669"/>
    <property type="project" value="InterPro"/>
</dbReference>
<proteinExistence type="predicted"/>
<dbReference type="PANTHER" id="PTHR44591">
    <property type="entry name" value="STRESS RESPONSE REGULATOR PROTEIN 1"/>
    <property type="match status" value="1"/>
</dbReference>
<keyword evidence="1 2" id="KW-0597">Phosphoprotein</keyword>
<dbReference type="Proteomes" id="UP001223520">
    <property type="component" value="Chromosome"/>
</dbReference>
<dbReference type="SMART" id="SM00448">
    <property type="entry name" value="REC"/>
    <property type="match status" value="1"/>
</dbReference>
<dbReference type="RefSeq" id="WP_281484153.1">
    <property type="nucleotide sequence ID" value="NZ_CP124543.1"/>
</dbReference>
<feature type="modified residue" description="4-aspartylphosphate" evidence="2">
    <location>
        <position position="52"/>
    </location>
</feature>
<feature type="domain" description="Response regulatory" evidence="3">
    <location>
        <begin position="3"/>
        <end position="117"/>
    </location>
</feature>
<dbReference type="InterPro" id="IPR011006">
    <property type="entry name" value="CheY-like_superfamily"/>
</dbReference>
<evidence type="ECO:0000256" key="2">
    <source>
        <dbReference type="PROSITE-ProRule" id="PRU00169"/>
    </source>
</evidence>
<dbReference type="PROSITE" id="PS50110">
    <property type="entry name" value="RESPONSE_REGULATORY"/>
    <property type="match status" value="1"/>
</dbReference>
<dbReference type="Gene3D" id="3.40.50.2300">
    <property type="match status" value="1"/>
</dbReference>
<dbReference type="EMBL" id="CP124543">
    <property type="protein sequence ID" value="WGV26909.1"/>
    <property type="molecule type" value="Genomic_DNA"/>
</dbReference>
<name>A0AAJ6PAI4_9CYAN</name>
<dbReference type="KEGG" id="hbq:QI031_05250"/>
<dbReference type="AlphaFoldDB" id="A0AAJ6PAI4"/>
<keyword evidence="5" id="KW-1185">Reference proteome</keyword>
<organism evidence="4 5">
    <name type="scientific">Halotia branconii CENA392</name>
    <dbReference type="NCBI Taxonomy" id="1539056"/>
    <lineage>
        <taxon>Bacteria</taxon>
        <taxon>Bacillati</taxon>
        <taxon>Cyanobacteriota</taxon>
        <taxon>Cyanophyceae</taxon>
        <taxon>Nostocales</taxon>
        <taxon>Nodulariaceae</taxon>
        <taxon>Halotia</taxon>
    </lineage>
</organism>
<evidence type="ECO:0000313" key="5">
    <source>
        <dbReference type="Proteomes" id="UP001223520"/>
    </source>
</evidence>
<dbReference type="SUPFAM" id="SSF52172">
    <property type="entry name" value="CheY-like"/>
    <property type="match status" value="1"/>
</dbReference>
<dbReference type="InterPro" id="IPR001789">
    <property type="entry name" value="Sig_transdc_resp-reg_receiver"/>
</dbReference>
<gene>
    <name evidence="4" type="ORF">QI031_05250</name>
</gene>
<reference evidence="4 5" key="1">
    <citation type="journal article" date="2023" name="Limnol Oceanogr Lett">
        <title>Environmental adaptations by the intertidal Antarctic cyanobacterium Halotia branconii CENA392 as revealed using long-read genome sequencing.</title>
        <authorList>
            <person name="Dextro R.B."/>
            <person name="Delbaje E."/>
            <person name="Freitas P.N.N."/>
            <person name="Geraldes V."/>
            <person name="Pinto E."/>
            <person name="Long P.F."/>
            <person name="Fiore M.F."/>
        </authorList>
    </citation>
    <scope>NUCLEOTIDE SEQUENCE [LARGE SCALE GENOMIC DNA]</scope>
    <source>
        <strain evidence="4 5">CENA392</strain>
    </source>
</reference>
<evidence type="ECO:0000259" key="3">
    <source>
        <dbReference type="PROSITE" id="PS50110"/>
    </source>
</evidence>
<dbReference type="InterPro" id="IPR050595">
    <property type="entry name" value="Bact_response_regulator"/>
</dbReference>
<sequence length="121" mass="13851">MALVLIIDDAAFSRRMIRKFLQVDGYEILEATNGREGLEMVYKHKPNCVLVDLLMPEMNGFEFLKSLQEKDLKIPTIIISADIQEGARNQSYQLGAVNFINKPPKEQELREAVQQVLNTKE</sequence>
<dbReference type="Pfam" id="PF00072">
    <property type="entry name" value="Response_reg"/>
    <property type="match status" value="1"/>
</dbReference>
<evidence type="ECO:0000256" key="1">
    <source>
        <dbReference type="ARBA" id="ARBA00022553"/>
    </source>
</evidence>
<evidence type="ECO:0000313" key="4">
    <source>
        <dbReference type="EMBL" id="WGV26909.1"/>
    </source>
</evidence>
<accession>A0AAJ6PAI4</accession>
<dbReference type="PANTHER" id="PTHR44591:SF24">
    <property type="entry name" value="PROTEIN-GLUTAMATE METHYLESTERASE_PROTEIN-GLUTAMINE GLUTAMINASE 1"/>
    <property type="match status" value="1"/>
</dbReference>